<accession>A0A0R1NZA6</accession>
<evidence type="ECO:0000313" key="1">
    <source>
        <dbReference type="EMBL" id="KRL23061.1"/>
    </source>
</evidence>
<dbReference type="PATRIC" id="fig|1423766.4.peg.1132"/>
<organism evidence="1 2">
    <name type="scientific">Lentilactobacillus kisonensis DSM 19906 = JCM 15041</name>
    <dbReference type="NCBI Taxonomy" id="1423766"/>
    <lineage>
        <taxon>Bacteria</taxon>
        <taxon>Bacillati</taxon>
        <taxon>Bacillota</taxon>
        <taxon>Bacilli</taxon>
        <taxon>Lactobacillales</taxon>
        <taxon>Lactobacillaceae</taxon>
        <taxon>Lentilactobacillus</taxon>
    </lineage>
</organism>
<proteinExistence type="predicted"/>
<dbReference type="RefSeq" id="WP_008857811.1">
    <property type="nucleotide sequence ID" value="NZ_AZEB01000002.1"/>
</dbReference>
<keyword evidence="2" id="KW-1185">Reference proteome</keyword>
<dbReference type="Proteomes" id="UP000051439">
    <property type="component" value="Unassembled WGS sequence"/>
</dbReference>
<comment type="caution">
    <text evidence="1">The sequence shown here is derived from an EMBL/GenBank/DDBJ whole genome shotgun (WGS) entry which is preliminary data.</text>
</comment>
<reference evidence="1 2" key="1">
    <citation type="journal article" date="2015" name="Genome Announc.">
        <title>Expanding the biotechnology potential of lactobacilli through comparative genomics of 213 strains and associated genera.</title>
        <authorList>
            <person name="Sun Z."/>
            <person name="Harris H.M."/>
            <person name="McCann A."/>
            <person name="Guo C."/>
            <person name="Argimon S."/>
            <person name="Zhang W."/>
            <person name="Yang X."/>
            <person name="Jeffery I.B."/>
            <person name="Cooney J.C."/>
            <person name="Kagawa T.F."/>
            <person name="Liu W."/>
            <person name="Song Y."/>
            <person name="Salvetti E."/>
            <person name="Wrobel A."/>
            <person name="Rasinkangas P."/>
            <person name="Parkhill J."/>
            <person name="Rea M.C."/>
            <person name="O'Sullivan O."/>
            <person name="Ritari J."/>
            <person name="Douillard F.P."/>
            <person name="Paul Ross R."/>
            <person name="Yang R."/>
            <person name="Briner A.E."/>
            <person name="Felis G.E."/>
            <person name="de Vos W.M."/>
            <person name="Barrangou R."/>
            <person name="Klaenhammer T.R."/>
            <person name="Caufield P.W."/>
            <person name="Cui Y."/>
            <person name="Zhang H."/>
            <person name="O'Toole P.W."/>
        </authorList>
    </citation>
    <scope>NUCLEOTIDE SEQUENCE [LARGE SCALE GENOMIC DNA]</scope>
    <source>
        <strain evidence="1 2">DSM 19906</strain>
    </source>
</reference>
<protein>
    <submittedName>
        <fullName evidence="1">Uncharacterized protein</fullName>
    </submittedName>
</protein>
<sequence>MSQNDKMREFILSYLETQPNQVNLATVRKLIGYGTNNDYGAPDILKQLLAMDQNHEAILTATFDVDFVDGVKLFNNKATRWLTAKGTKYFQNLKHGSVGQSTIHLSANNEKHTTQKYDGYLSQLISAKNVMQTESDQVTLQEFSLDLRHLLTDNKKLERGALNKFSPFVQRNWQELSTPMTPIFMELSRRFLFDKDYDA</sequence>
<dbReference type="AlphaFoldDB" id="A0A0R1NZA6"/>
<gene>
    <name evidence="1" type="ORF">FC98_GL001097</name>
</gene>
<name>A0A0R1NZA6_9LACO</name>
<evidence type="ECO:0000313" key="2">
    <source>
        <dbReference type="Proteomes" id="UP000051439"/>
    </source>
</evidence>
<dbReference type="EMBL" id="AZEB01000002">
    <property type="protein sequence ID" value="KRL23061.1"/>
    <property type="molecule type" value="Genomic_DNA"/>
</dbReference>